<evidence type="ECO:0000256" key="1">
    <source>
        <dbReference type="ARBA" id="ARBA00022729"/>
    </source>
</evidence>
<organism evidence="4 5">
    <name type="scientific">Lactobacillus kimbladii</name>
    <dbReference type="NCBI Taxonomy" id="1218506"/>
    <lineage>
        <taxon>Bacteria</taxon>
        <taxon>Bacillati</taxon>
        <taxon>Bacillota</taxon>
        <taxon>Bacilli</taxon>
        <taxon>Lactobacillales</taxon>
        <taxon>Lactobacillaceae</taxon>
        <taxon>Lactobacillus</taxon>
    </lineage>
</organism>
<dbReference type="RefSeq" id="WP_046331932.1">
    <property type="nucleotide sequence ID" value="NZ_JBHTBO010000011.1"/>
</dbReference>
<reference evidence="4 5" key="1">
    <citation type="submission" date="2015-01" db="EMBL/GenBank/DDBJ databases">
        <title>Comparative genomics of the lactic acid bacteria isolated from the honey bee gut.</title>
        <authorList>
            <person name="Ellegaard K.M."/>
            <person name="Tamarit D."/>
            <person name="Javelind E."/>
            <person name="Olofsson T."/>
            <person name="Andersson S.G."/>
            <person name="Vasquez A."/>
        </authorList>
    </citation>
    <scope>NUCLEOTIDE SEQUENCE [LARGE SCALE GENOMIC DNA]</scope>
    <source>
        <strain evidence="4 5">Hma2</strain>
    </source>
</reference>
<keyword evidence="4" id="KW-0449">Lipoprotein</keyword>
<feature type="region of interest" description="Disordered" evidence="2">
    <location>
        <begin position="22"/>
        <end position="41"/>
    </location>
</feature>
<dbReference type="Gene3D" id="2.60.40.1240">
    <property type="match status" value="1"/>
</dbReference>
<dbReference type="OrthoDB" id="2136626at2"/>
<gene>
    <name evidence="4" type="ORF">JF75_07640</name>
</gene>
<feature type="chain" id="PRO_5038871614" evidence="3">
    <location>
        <begin position="21"/>
        <end position="170"/>
    </location>
</feature>
<evidence type="ECO:0000256" key="2">
    <source>
        <dbReference type="SAM" id="MobiDB-lite"/>
    </source>
</evidence>
<dbReference type="PROSITE" id="PS51257">
    <property type="entry name" value="PROKAR_LIPOPROTEIN"/>
    <property type="match status" value="1"/>
</dbReference>
<evidence type="ECO:0000256" key="3">
    <source>
        <dbReference type="SAM" id="SignalP"/>
    </source>
</evidence>
<feature type="compositionally biased region" description="Polar residues" evidence="2">
    <location>
        <begin position="22"/>
        <end position="32"/>
    </location>
</feature>
<dbReference type="EMBL" id="JXLH01000011">
    <property type="protein sequence ID" value="KJY58910.1"/>
    <property type="molecule type" value="Genomic_DNA"/>
</dbReference>
<feature type="signal peptide" evidence="3">
    <location>
        <begin position="1"/>
        <end position="20"/>
    </location>
</feature>
<dbReference type="InterPro" id="IPR029050">
    <property type="entry name" value="Immunoprotect_excell_Ig-like"/>
</dbReference>
<name>A0A0F4LJZ5_9LACO</name>
<proteinExistence type="predicted"/>
<dbReference type="HOGENOM" id="CLU_120876_0_0_9"/>
<evidence type="ECO:0000313" key="4">
    <source>
        <dbReference type="EMBL" id="KJY58910.1"/>
    </source>
</evidence>
<dbReference type="Proteomes" id="UP000033612">
    <property type="component" value="Unassembled WGS sequence"/>
</dbReference>
<protein>
    <submittedName>
        <fullName evidence="4">Putative lipoprotein</fullName>
    </submittedName>
</protein>
<dbReference type="STRING" id="1218506.JF75_07640"/>
<dbReference type="AlphaFoldDB" id="A0A0F4LJZ5"/>
<keyword evidence="1 3" id="KW-0732">Signal</keyword>
<dbReference type="PATRIC" id="fig|1218506.3.peg.817"/>
<evidence type="ECO:0000313" key="5">
    <source>
        <dbReference type="Proteomes" id="UP000033612"/>
    </source>
</evidence>
<keyword evidence="5" id="KW-1185">Reference proteome</keyword>
<accession>A0A0F4LJZ5</accession>
<sequence length="170" mass="18578">MNKKLLVMTPTILAAVSLTACSSSNNDTQGGTKVTKSSKKKAQPKIKFYKKGDTVKVGKVEYTLKSAAKTSERNEFEDSKPKNVIKIVYHVKNDSKKDLPIGGDVDAYGPDNSKLKDYPVNDTTLDSIAPGKEADVITGFGTKKLGSFELHFKPLTDFDSKSAKFKVNIK</sequence>
<comment type="caution">
    <text evidence="4">The sequence shown here is derived from an EMBL/GenBank/DDBJ whole genome shotgun (WGS) entry which is preliminary data.</text>
</comment>